<keyword evidence="4" id="KW-1185">Reference proteome</keyword>
<dbReference type="InterPro" id="IPR012677">
    <property type="entry name" value="Nucleotide-bd_a/b_plait_sf"/>
</dbReference>
<evidence type="ECO:0000256" key="1">
    <source>
        <dbReference type="PROSITE-ProRule" id="PRU00176"/>
    </source>
</evidence>
<dbReference type="HOGENOM" id="CLU_075419_1_1_1"/>
<dbReference type="SMART" id="SM00360">
    <property type="entry name" value="RRM"/>
    <property type="match status" value="1"/>
</dbReference>
<dbReference type="SUPFAM" id="SSF54928">
    <property type="entry name" value="RNA-binding domain, RBD"/>
    <property type="match status" value="1"/>
</dbReference>
<evidence type="ECO:0000259" key="2">
    <source>
        <dbReference type="PROSITE" id="PS50102"/>
    </source>
</evidence>
<evidence type="ECO:0000313" key="4">
    <source>
        <dbReference type="Proteomes" id="UP000017836"/>
    </source>
</evidence>
<dbReference type="OMA" id="GRYNMKC"/>
<feature type="domain" description="RRM" evidence="2">
    <location>
        <begin position="20"/>
        <end position="105"/>
    </location>
</feature>
<dbReference type="KEGG" id="atr:18429531"/>
<dbReference type="Gramene" id="ERN01449">
    <property type="protein sequence ID" value="ERN01449"/>
    <property type="gene ID" value="AMTR_s00002p00267480"/>
</dbReference>
<reference evidence="4" key="1">
    <citation type="journal article" date="2013" name="Science">
        <title>The Amborella genome and the evolution of flowering plants.</title>
        <authorList>
            <consortium name="Amborella Genome Project"/>
        </authorList>
    </citation>
    <scope>NUCLEOTIDE SEQUENCE [LARGE SCALE GENOMIC DNA]</scope>
</reference>
<organism evidence="3 4">
    <name type="scientific">Amborella trichopoda</name>
    <dbReference type="NCBI Taxonomy" id="13333"/>
    <lineage>
        <taxon>Eukaryota</taxon>
        <taxon>Viridiplantae</taxon>
        <taxon>Streptophyta</taxon>
        <taxon>Embryophyta</taxon>
        <taxon>Tracheophyta</taxon>
        <taxon>Spermatophyta</taxon>
        <taxon>Magnoliopsida</taxon>
        <taxon>Amborellales</taxon>
        <taxon>Amborellaceae</taxon>
        <taxon>Amborella</taxon>
    </lineage>
</organism>
<dbReference type="PANTHER" id="PTHR36309:SF1">
    <property type="entry name" value="RNA-BINDING (RRM_RBD_RNP MOTIFS) FAMILY PROTEIN"/>
    <property type="match status" value="1"/>
</dbReference>
<proteinExistence type="predicted"/>
<dbReference type="EMBL" id="KI394767">
    <property type="protein sequence ID" value="ERN01449.1"/>
    <property type="molecule type" value="Genomic_DNA"/>
</dbReference>
<dbReference type="eggNOG" id="ENOG502QUFQ">
    <property type="taxonomic scope" value="Eukaryota"/>
</dbReference>
<accession>W1P1C3</accession>
<name>W1P1C3_AMBTC</name>
<protein>
    <recommendedName>
        <fullName evidence="2">RRM domain-containing protein</fullName>
    </recommendedName>
</protein>
<dbReference type="Pfam" id="PF00076">
    <property type="entry name" value="RRM_1"/>
    <property type="match status" value="1"/>
</dbReference>
<dbReference type="InterPro" id="IPR000504">
    <property type="entry name" value="RRM_dom"/>
</dbReference>
<evidence type="ECO:0000313" key="3">
    <source>
        <dbReference type="EMBL" id="ERN01449.1"/>
    </source>
</evidence>
<sequence length="203" mass="23014">MGTTSTSQKDYDAFQEKVKRTVFVDNLSSDITISVLTKALGQFGKVINADFLPNYTESKLKDDTQCALVEMENEKQAKSIVTELSSFYFMIGGMPRPVRARLAKAEMFSERPCPPKRKILIRWVPPSEPDFMVAEKLKHLTKRHAAEASLLLKYQSDEETKLAEHQAETLKMSSKKYDMIDGIILDGTLSRLGRHYNMKTVDG</sequence>
<dbReference type="OrthoDB" id="1913496at2759"/>
<gene>
    <name evidence="3" type="ORF">AMTR_s00002p00267480</name>
</gene>
<dbReference type="GO" id="GO:0003723">
    <property type="term" value="F:RNA binding"/>
    <property type="evidence" value="ECO:0007669"/>
    <property type="project" value="UniProtKB-UniRule"/>
</dbReference>
<dbReference type="Proteomes" id="UP000017836">
    <property type="component" value="Unassembled WGS sequence"/>
</dbReference>
<dbReference type="Gene3D" id="3.30.70.330">
    <property type="match status" value="1"/>
</dbReference>
<dbReference type="CDD" id="cd00590">
    <property type="entry name" value="RRM_SF"/>
    <property type="match status" value="1"/>
</dbReference>
<dbReference type="PROSITE" id="PS50102">
    <property type="entry name" value="RRM"/>
    <property type="match status" value="1"/>
</dbReference>
<keyword evidence="1" id="KW-0694">RNA-binding</keyword>
<dbReference type="AlphaFoldDB" id="W1P1C3"/>
<dbReference type="InterPro" id="IPR035979">
    <property type="entry name" value="RBD_domain_sf"/>
</dbReference>
<dbReference type="PANTHER" id="PTHR36309">
    <property type="entry name" value="RNA-BINDING (RRM/RBD/RNP MOTIFS) FAMILY PROTEIN"/>
    <property type="match status" value="1"/>
</dbReference>
<dbReference type="InterPro" id="IPR053316">
    <property type="entry name" value="Epigenetic_reg_gene_expr"/>
</dbReference>